<dbReference type="GeneID" id="110119565"/>
<name>A0A9C6W180_BOMTE</name>
<feature type="transmembrane region" description="Helical" evidence="1">
    <location>
        <begin position="6"/>
        <end position="31"/>
    </location>
</feature>
<dbReference type="OrthoDB" id="7547218at2759"/>
<dbReference type="Proteomes" id="UP000835206">
    <property type="component" value="Chromosome 9"/>
</dbReference>
<feature type="transmembrane region" description="Helical" evidence="1">
    <location>
        <begin position="123"/>
        <end position="141"/>
    </location>
</feature>
<protein>
    <submittedName>
        <fullName evidence="3">Uncharacterized protein LOC110119565</fullName>
    </submittedName>
</protein>
<gene>
    <name evidence="3" type="primary">LOC110119565</name>
</gene>
<accession>A0A9C6W180</accession>
<evidence type="ECO:0000256" key="1">
    <source>
        <dbReference type="SAM" id="Phobius"/>
    </source>
</evidence>
<reference evidence="3" key="1">
    <citation type="submission" date="2025-08" db="UniProtKB">
        <authorList>
            <consortium name="RefSeq"/>
        </authorList>
    </citation>
    <scope>IDENTIFICATION</scope>
</reference>
<keyword evidence="2" id="KW-1185">Reference proteome</keyword>
<dbReference type="KEGG" id="bter:110119565"/>
<keyword evidence="1" id="KW-0812">Transmembrane</keyword>
<sequence length="146" mass="17042">MVNDIFNAQILIYTITTLLYCTICVYALYMMLHRDPNFIIDRLDLTLIYMLDSVVGTLKIALMSYDCEYTMGQANKTIGNIHAYPVHEGNAELTDEILHFSWQISYTQLEETKSVHYILNYGFIRYVSILLCVDLFLLEFIKNLFV</sequence>
<keyword evidence="1" id="KW-1133">Transmembrane helix</keyword>
<evidence type="ECO:0000313" key="2">
    <source>
        <dbReference type="Proteomes" id="UP000835206"/>
    </source>
</evidence>
<evidence type="ECO:0000313" key="3">
    <source>
        <dbReference type="RefSeq" id="XP_048264269.1"/>
    </source>
</evidence>
<keyword evidence="1" id="KW-0472">Membrane</keyword>
<proteinExistence type="predicted"/>
<dbReference type="AlphaFoldDB" id="A0A9C6W180"/>
<dbReference type="RefSeq" id="XP_048264269.1">
    <property type="nucleotide sequence ID" value="XM_048408312.1"/>
</dbReference>
<organism evidence="2 3">
    <name type="scientific">Bombus terrestris</name>
    <name type="common">Buff-tailed bumblebee</name>
    <name type="synonym">Apis terrestris</name>
    <dbReference type="NCBI Taxonomy" id="30195"/>
    <lineage>
        <taxon>Eukaryota</taxon>
        <taxon>Metazoa</taxon>
        <taxon>Ecdysozoa</taxon>
        <taxon>Arthropoda</taxon>
        <taxon>Hexapoda</taxon>
        <taxon>Insecta</taxon>
        <taxon>Pterygota</taxon>
        <taxon>Neoptera</taxon>
        <taxon>Endopterygota</taxon>
        <taxon>Hymenoptera</taxon>
        <taxon>Apocrita</taxon>
        <taxon>Aculeata</taxon>
        <taxon>Apoidea</taxon>
        <taxon>Anthophila</taxon>
        <taxon>Apidae</taxon>
        <taxon>Bombus</taxon>
        <taxon>Bombus</taxon>
    </lineage>
</organism>